<geneLocation type="plasmid" evidence="1 2">
    <name>pEB170</name>
</geneLocation>
<dbReference type="AlphaFoldDB" id="D8MJR7"/>
<dbReference type="EMBL" id="FP236830">
    <property type="protein sequence ID" value="CAX53515.1"/>
    <property type="molecule type" value="Genomic_DNA"/>
</dbReference>
<sequence length="62" mass="7026">MLLVPVCIFQAKPVNIKRFDFLRAMFASKGQCLRDVAPDQFYLSSLMATLNPTLASRVILEH</sequence>
<gene>
    <name evidence="1" type="ordered locus">EbC_pEb17200620</name>
</gene>
<evidence type="ECO:0000313" key="1">
    <source>
        <dbReference type="EMBL" id="CAX53515.1"/>
    </source>
</evidence>
<proteinExistence type="predicted"/>
<dbReference type="KEGG" id="ebi:EbC_pEb17200620"/>
<protein>
    <submittedName>
        <fullName evidence="1">Uncharacterized protein</fullName>
    </submittedName>
</protein>
<organism evidence="2">
    <name type="scientific">Erwinia billingiae (strain Eb661)</name>
    <dbReference type="NCBI Taxonomy" id="634500"/>
    <lineage>
        <taxon>Bacteria</taxon>
        <taxon>Pseudomonadati</taxon>
        <taxon>Pseudomonadota</taxon>
        <taxon>Gammaproteobacteria</taxon>
        <taxon>Enterobacterales</taxon>
        <taxon>Erwiniaceae</taxon>
        <taxon>Erwinia</taxon>
    </lineage>
</organism>
<dbReference type="HOGENOM" id="CLU_2897228_0_0_6"/>
<keyword evidence="1" id="KW-0614">Plasmid</keyword>
<dbReference type="Proteomes" id="UP000008793">
    <property type="component" value="Plasmid pEB170"/>
</dbReference>
<accession>D8MJR7</accession>
<keyword evidence="2" id="KW-1185">Reference proteome</keyword>
<evidence type="ECO:0000313" key="2">
    <source>
        <dbReference type="Proteomes" id="UP000008793"/>
    </source>
</evidence>
<name>D8MJR7_ERWBE</name>
<reference evidence="1 2" key="1">
    <citation type="journal article" date="2010" name="BMC Genomics">
        <title>Genome comparison of the epiphytic bacteria Erwinia billingiae and E. tasmaniensis with the pear pathogen E. pyrifoliae.</title>
        <authorList>
            <person name="Kube M."/>
            <person name="Migdoll A.M."/>
            <person name="Gehring I."/>
            <person name="Heitmann K."/>
            <person name="Mayer Y."/>
            <person name="Kuhl H."/>
            <person name="Knaust F."/>
            <person name="Geider K."/>
            <person name="Reinhardt R."/>
        </authorList>
    </citation>
    <scope>NUCLEOTIDE SEQUENCE [LARGE SCALE GENOMIC DNA]</scope>
    <source>
        <strain evidence="1 2">Eb661</strain>
        <plasmid evidence="1">pEB170</plasmid>
    </source>
</reference>